<dbReference type="KEGG" id="aqt:FN924_10770"/>
<dbReference type="CDD" id="cd00118">
    <property type="entry name" value="LysM"/>
    <property type="match status" value="1"/>
</dbReference>
<keyword evidence="3" id="KW-1185">Reference proteome</keyword>
<evidence type="ECO:0000313" key="2">
    <source>
        <dbReference type="EMBL" id="QDP40623.1"/>
    </source>
</evidence>
<gene>
    <name evidence="2" type="ORF">FN924_10770</name>
</gene>
<protein>
    <submittedName>
        <fullName evidence="2">LysM peptidoglycan-binding domain-containing protein</fullName>
    </submittedName>
</protein>
<dbReference type="InterPro" id="IPR018392">
    <property type="entry name" value="LysM"/>
</dbReference>
<dbReference type="Proteomes" id="UP000315215">
    <property type="component" value="Chromosome"/>
</dbReference>
<reference evidence="2 3" key="1">
    <citation type="submission" date="2019-07" db="EMBL/GenBank/DDBJ databases">
        <authorList>
            <person name="Li J."/>
        </authorList>
    </citation>
    <scope>NUCLEOTIDE SEQUENCE [LARGE SCALE GENOMIC DNA]</scope>
    <source>
        <strain evidence="2 3">TKL69</strain>
    </source>
</reference>
<proteinExistence type="predicted"/>
<dbReference type="RefSeq" id="WP_143894368.1">
    <property type="nucleotide sequence ID" value="NZ_CP041666.1"/>
</dbReference>
<name>A0A516KGU4_9BACI</name>
<sequence>MELLKKLVPIVLIILFLMSIYKDLTGGVLLTDNQATVANQIKDEKNETPPSKDNSSKTIKAVEKKVKPGDTVLSIVEELNNIGEGISIQQIQEDFKILNPGVDPNNIQIEATYLFPIYKED</sequence>
<dbReference type="OrthoDB" id="2691912at2"/>
<accession>A0A516KGU4</accession>
<organism evidence="2 3">
    <name type="scientific">Radiobacillus deserti</name>
    <dbReference type="NCBI Taxonomy" id="2594883"/>
    <lineage>
        <taxon>Bacteria</taxon>
        <taxon>Bacillati</taxon>
        <taxon>Bacillota</taxon>
        <taxon>Bacilli</taxon>
        <taxon>Bacillales</taxon>
        <taxon>Bacillaceae</taxon>
        <taxon>Radiobacillus</taxon>
    </lineage>
</organism>
<evidence type="ECO:0000313" key="3">
    <source>
        <dbReference type="Proteomes" id="UP000315215"/>
    </source>
</evidence>
<dbReference type="PROSITE" id="PS51782">
    <property type="entry name" value="LYSM"/>
    <property type="match status" value="1"/>
</dbReference>
<dbReference type="AlphaFoldDB" id="A0A516KGU4"/>
<feature type="domain" description="LysM" evidence="1">
    <location>
        <begin position="62"/>
        <end position="115"/>
    </location>
</feature>
<dbReference type="Gene3D" id="3.10.350.10">
    <property type="entry name" value="LysM domain"/>
    <property type="match status" value="1"/>
</dbReference>
<dbReference type="InterPro" id="IPR036779">
    <property type="entry name" value="LysM_dom_sf"/>
</dbReference>
<evidence type="ECO:0000259" key="1">
    <source>
        <dbReference type="PROSITE" id="PS51782"/>
    </source>
</evidence>
<dbReference type="EMBL" id="CP041666">
    <property type="protein sequence ID" value="QDP40623.1"/>
    <property type="molecule type" value="Genomic_DNA"/>
</dbReference>